<keyword evidence="2" id="KW-0472">Membrane</keyword>
<dbReference type="OrthoDB" id="8479889at2"/>
<keyword evidence="4" id="KW-1185">Reference proteome</keyword>
<dbReference type="EMBL" id="CP008889">
    <property type="protein sequence ID" value="AIF40569.1"/>
    <property type="molecule type" value="Genomic_DNA"/>
</dbReference>
<dbReference type="Pfam" id="PF13829">
    <property type="entry name" value="DUF4191"/>
    <property type="match status" value="1"/>
</dbReference>
<protein>
    <submittedName>
        <fullName evidence="3">Membrane protein</fullName>
    </submittedName>
</protein>
<gene>
    <name evidence="3" type="ORF">HX89_06010</name>
</gene>
<dbReference type="RefSeq" id="WP_038567763.1">
    <property type="nucleotide sequence ID" value="NZ_CP008889.1"/>
</dbReference>
<evidence type="ECO:0000256" key="1">
    <source>
        <dbReference type="SAM" id="MobiDB-lite"/>
    </source>
</evidence>
<accession>A0A075JFA4</accession>
<sequence length="269" mass="28599">MASTSPTNEPKKSRFRHGSSGGATKADGASSTRGEAKEPGRSAQFRQVFETARANDPALLAWMIGAFALVFVLLLIIGFSIGHPIYLGIIGVLLGVLAALLVLARRANTAIYKSISGQPGASVAVMSSLRKGWFVEQEPVGVDMGRNRQVRDLSGAAMVYRAVGKPGVVLVAEGPKGMAERLLASENKRTTRVLGPEVPVHTLRVGTDEGSVPVERLQKDMQKMPKVLTDDEAARITKRLRALGSGRPAAPAGIDPTKARVNRAAMRGR</sequence>
<feature type="transmembrane region" description="Helical" evidence="2">
    <location>
        <begin position="85"/>
        <end position="104"/>
    </location>
</feature>
<dbReference type="Proteomes" id="UP000027986">
    <property type="component" value="Chromosome"/>
</dbReference>
<dbReference type="HOGENOM" id="CLU_089257_0_0_11"/>
<evidence type="ECO:0000313" key="4">
    <source>
        <dbReference type="Proteomes" id="UP000027986"/>
    </source>
</evidence>
<dbReference type="KEGG" id="dni:HX89_06010"/>
<evidence type="ECO:0000256" key="2">
    <source>
        <dbReference type="SAM" id="Phobius"/>
    </source>
</evidence>
<keyword evidence="2" id="KW-0812">Transmembrane</keyword>
<feature type="region of interest" description="Disordered" evidence="1">
    <location>
        <begin position="1"/>
        <end position="42"/>
    </location>
</feature>
<organism evidence="3 4">
    <name type="scientific">Dermacoccus nishinomiyaensis</name>
    <dbReference type="NCBI Taxonomy" id="1274"/>
    <lineage>
        <taxon>Bacteria</taxon>
        <taxon>Bacillati</taxon>
        <taxon>Actinomycetota</taxon>
        <taxon>Actinomycetes</taxon>
        <taxon>Micrococcales</taxon>
        <taxon>Dermacoccaceae</taxon>
        <taxon>Dermacoccus</taxon>
    </lineage>
</organism>
<feature type="region of interest" description="Disordered" evidence="1">
    <location>
        <begin position="244"/>
        <end position="269"/>
    </location>
</feature>
<dbReference type="AlphaFoldDB" id="A0A075JFA4"/>
<dbReference type="InterPro" id="IPR025445">
    <property type="entry name" value="DUF4191"/>
</dbReference>
<keyword evidence="2" id="KW-1133">Transmembrane helix</keyword>
<dbReference type="eggNOG" id="ENOG502ZA62">
    <property type="taxonomic scope" value="Bacteria"/>
</dbReference>
<evidence type="ECO:0000313" key="3">
    <source>
        <dbReference type="EMBL" id="AIF40569.1"/>
    </source>
</evidence>
<name>A0A075JFA4_9MICO</name>
<reference evidence="3 4" key="1">
    <citation type="submission" date="2014-07" db="EMBL/GenBank/DDBJ databases">
        <title>Genome Sequencing of Dermacoccus nishinomiyaensis.</title>
        <authorList>
            <person name="Hong K.W."/>
            <person name="Chan K.G."/>
        </authorList>
    </citation>
    <scope>NUCLEOTIDE SEQUENCE [LARGE SCALE GENOMIC DNA]</scope>
    <source>
        <strain evidence="3 4">M25</strain>
    </source>
</reference>
<dbReference type="GeneID" id="41840731"/>
<feature type="transmembrane region" description="Helical" evidence="2">
    <location>
        <begin position="59"/>
        <end position="79"/>
    </location>
</feature>
<proteinExistence type="predicted"/>